<proteinExistence type="predicted"/>
<evidence type="ECO:0000256" key="1">
    <source>
        <dbReference type="ARBA" id="ARBA00004651"/>
    </source>
</evidence>
<dbReference type="GO" id="GO:0005886">
    <property type="term" value="C:plasma membrane"/>
    <property type="evidence" value="ECO:0007669"/>
    <property type="project" value="UniProtKB-SubCell"/>
</dbReference>
<keyword evidence="5 7" id="KW-1133">Transmembrane helix</keyword>
<accession>A0A3A9Y8M6</accession>
<keyword evidence="6 7" id="KW-0472">Membrane</keyword>
<dbReference type="PANTHER" id="PTHR23517">
    <property type="entry name" value="RESISTANCE PROTEIN MDTM, PUTATIVE-RELATED-RELATED"/>
    <property type="match status" value="1"/>
</dbReference>
<dbReference type="InterPro" id="IPR036259">
    <property type="entry name" value="MFS_trans_sf"/>
</dbReference>
<comment type="caution">
    <text evidence="9">The sequence shown here is derived from an EMBL/GenBank/DDBJ whole genome shotgun (WGS) entry which is preliminary data.</text>
</comment>
<feature type="domain" description="Major facilitator superfamily (MFS) profile" evidence="8">
    <location>
        <begin position="24"/>
        <end position="405"/>
    </location>
</feature>
<organism evidence="9 10">
    <name type="scientific">Micromonospora musae</name>
    <dbReference type="NCBI Taxonomy" id="1894970"/>
    <lineage>
        <taxon>Bacteria</taxon>
        <taxon>Bacillati</taxon>
        <taxon>Actinomycetota</taxon>
        <taxon>Actinomycetes</taxon>
        <taxon>Micromonosporales</taxon>
        <taxon>Micromonosporaceae</taxon>
        <taxon>Micromonospora</taxon>
    </lineage>
</organism>
<dbReference type="InterPro" id="IPR011701">
    <property type="entry name" value="MFS"/>
</dbReference>
<dbReference type="InterPro" id="IPR050171">
    <property type="entry name" value="MFS_Transporters"/>
</dbReference>
<feature type="transmembrane region" description="Helical" evidence="7">
    <location>
        <begin position="23"/>
        <end position="49"/>
    </location>
</feature>
<feature type="transmembrane region" description="Helical" evidence="7">
    <location>
        <begin position="221"/>
        <end position="241"/>
    </location>
</feature>
<keyword evidence="2" id="KW-0813">Transport</keyword>
<name>A0A3A9Y8M6_9ACTN</name>
<dbReference type="Proteomes" id="UP000275865">
    <property type="component" value="Unassembled WGS sequence"/>
</dbReference>
<comment type="subcellular location">
    <subcellularLocation>
        <location evidence="1">Cell membrane</location>
        <topology evidence="1">Multi-pass membrane protein</topology>
    </subcellularLocation>
</comment>
<evidence type="ECO:0000259" key="8">
    <source>
        <dbReference type="PROSITE" id="PS50850"/>
    </source>
</evidence>
<feature type="transmembrane region" description="Helical" evidence="7">
    <location>
        <begin position="179"/>
        <end position="200"/>
    </location>
</feature>
<dbReference type="PANTHER" id="PTHR23517:SF13">
    <property type="entry name" value="MAJOR FACILITATOR SUPERFAMILY MFS_1"/>
    <property type="match status" value="1"/>
</dbReference>
<reference evidence="9 10" key="1">
    <citation type="submission" date="2018-09" db="EMBL/GenBank/DDBJ databases">
        <title>Micromonospora sp. nov. MS1-9, isolated from a root of Musa sp.</title>
        <authorList>
            <person name="Kuncharoen N."/>
            <person name="Kudo T."/>
            <person name="Ohkuma M."/>
            <person name="Yuki M."/>
            <person name="Tanasupawat S."/>
        </authorList>
    </citation>
    <scope>NUCLEOTIDE SEQUENCE [LARGE SCALE GENOMIC DNA]</scope>
    <source>
        <strain evidence="9 10">MS1-9</strain>
    </source>
</reference>
<keyword evidence="3" id="KW-1003">Cell membrane</keyword>
<dbReference type="Gene3D" id="1.20.1250.20">
    <property type="entry name" value="MFS general substrate transporter like domains"/>
    <property type="match status" value="1"/>
</dbReference>
<feature type="transmembrane region" description="Helical" evidence="7">
    <location>
        <begin position="295"/>
        <end position="316"/>
    </location>
</feature>
<evidence type="ECO:0000256" key="2">
    <source>
        <dbReference type="ARBA" id="ARBA00022448"/>
    </source>
</evidence>
<protein>
    <submittedName>
        <fullName evidence="9">MFS transporter</fullName>
    </submittedName>
</protein>
<dbReference type="EMBL" id="RAZT01000004">
    <property type="protein sequence ID" value="RKN33970.1"/>
    <property type="molecule type" value="Genomic_DNA"/>
</dbReference>
<feature type="transmembrane region" description="Helical" evidence="7">
    <location>
        <begin position="149"/>
        <end position="173"/>
    </location>
</feature>
<sequence length="410" mass="41339">MSSIPGTIGAPATRRRRTLPAGLALPGAALAFTSLYLGAGVLTPLLVLYRQQWNFAPSLLTLAFAVYAIGFLAAVLTLGSLSDHVGRRPVLVGALVIQLASNVLFLVAPDVGWVIAGRIVQGVASGAATAAFTAALVELAPSNRKRLGTILGSVGLTGGLGAGSLLAGLAIQFTATANTIVFVVLIALTVLGAVVIALSPETMPRTSGALRSMVPRVAVPPAARTEFAAAAPVVAAVWMLAGLSGGLAPSMVRSVFHLDSGVLNGVTGFIAPAVAAVVGLTFARLDPRRAMTIGIYASLVGALGIIGGVFAGSLAIMIIGQAIAGVGFGASFTAALRLVFPLAAAHQRAGLVGGIYVVSYVAFGLPIVVEGQLTGPLGEVPAVVCYTALTVLLTLISLAAQTRITRRARS</sequence>
<evidence type="ECO:0000256" key="5">
    <source>
        <dbReference type="ARBA" id="ARBA00022989"/>
    </source>
</evidence>
<dbReference type="GO" id="GO:0022857">
    <property type="term" value="F:transmembrane transporter activity"/>
    <property type="evidence" value="ECO:0007669"/>
    <property type="project" value="InterPro"/>
</dbReference>
<feature type="transmembrane region" description="Helical" evidence="7">
    <location>
        <begin position="349"/>
        <end position="368"/>
    </location>
</feature>
<gene>
    <name evidence="9" type="ORF">D7044_09755</name>
</gene>
<feature type="transmembrane region" description="Helical" evidence="7">
    <location>
        <begin position="322"/>
        <end position="340"/>
    </location>
</feature>
<dbReference type="SUPFAM" id="SSF103473">
    <property type="entry name" value="MFS general substrate transporter"/>
    <property type="match status" value="1"/>
</dbReference>
<evidence type="ECO:0000313" key="9">
    <source>
        <dbReference type="EMBL" id="RKN33970.1"/>
    </source>
</evidence>
<evidence type="ECO:0000256" key="6">
    <source>
        <dbReference type="ARBA" id="ARBA00023136"/>
    </source>
</evidence>
<feature type="transmembrane region" description="Helical" evidence="7">
    <location>
        <begin position="90"/>
        <end position="109"/>
    </location>
</feature>
<feature type="transmembrane region" description="Helical" evidence="7">
    <location>
        <begin position="380"/>
        <end position="400"/>
    </location>
</feature>
<dbReference type="PROSITE" id="PS50850">
    <property type="entry name" value="MFS"/>
    <property type="match status" value="1"/>
</dbReference>
<evidence type="ECO:0000256" key="3">
    <source>
        <dbReference type="ARBA" id="ARBA00022475"/>
    </source>
</evidence>
<evidence type="ECO:0000256" key="7">
    <source>
        <dbReference type="SAM" id="Phobius"/>
    </source>
</evidence>
<keyword evidence="4 7" id="KW-0812">Transmembrane</keyword>
<dbReference type="AlphaFoldDB" id="A0A3A9Y8M6"/>
<evidence type="ECO:0000313" key="10">
    <source>
        <dbReference type="Proteomes" id="UP000275865"/>
    </source>
</evidence>
<feature type="transmembrane region" description="Helical" evidence="7">
    <location>
        <begin position="115"/>
        <end position="137"/>
    </location>
</feature>
<dbReference type="RefSeq" id="WP_120688600.1">
    <property type="nucleotide sequence ID" value="NZ_RAZT01000004.1"/>
</dbReference>
<evidence type="ECO:0000256" key="4">
    <source>
        <dbReference type="ARBA" id="ARBA00022692"/>
    </source>
</evidence>
<feature type="transmembrane region" description="Helical" evidence="7">
    <location>
        <begin position="55"/>
        <end position="78"/>
    </location>
</feature>
<dbReference type="InterPro" id="IPR020846">
    <property type="entry name" value="MFS_dom"/>
</dbReference>
<feature type="transmembrane region" description="Helical" evidence="7">
    <location>
        <begin position="261"/>
        <end position="283"/>
    </location>
</feature>
<dbReference type="Pfam" id="PF07690">
    <property type="entry name" value="MFS_1"/>
    <property type="match status" value="1"/>
</dbReference>